<evidence type="ECO:0000256" key="1">
    <source>
        <dbReference type="ARBA" id="ARBA00022490"/>
    </source>
</evidence>
<dbReference type="Proteomes" id="UP001141422">
    <property type="component" value="Unassembled WGS sequence"/>
</dbReference>
<keyword evidence="5" id="KW-1185">Reference proteome</keyword>
<sequence length="66" mass="7514">MTETPEVQTYESMIAELKTIAKQLDDPETPIEEAVRLHQRGLALIRSCEEFLQAAELTITEVQPEE</sequence>
<dbReference type="InterPro" id="IPR003761">
    <property type="entry name" value="Exonuc_VII_S"/>
</dbReference>
<proteinExistence type="inferred from homology"/>
<evidence type="ECO:0000256" key="3">
    <source>
        <dbReference type="ARBA" id="ARBA00022801"/>
    </source>
</evidence>
<dbReference type="Gene3D" id="1.10.287.1040">
    <property type="entry name" value="Exonuclease VII, small subunit"/>
    <property type="match status" value="1"/>
</dbReference>
<dbReference type="SUPFAM" id="SSF116842">
    <property type="entry name" value="XseB-like"/>
    <property type="match status" value="1"/>
</dbReference>
<gene>
    <name evidence="4" type="primary">xseB</name>
    <name evidence="4" type="ORF">O0S10_04335</name>
</gene>
<dbReference type="PANTHER" id="PTHR34137">
    <property type="entry name" value="EXODEOXYRIBONUCLEASE 7 SMALL SUBUNIT"/>
    <property type="match status" value="1"/>
</dbReference>
<dbReference type="HAMAP" id="MF_00337">
    <property type="entry name" value="Exonuc_7_S"/>
    <property type="match status" value="1"/>
</dbReference>
<dbReference type="EMBL" id="JAPTGB010000007">
    <property type="protein sequence ID" value="MCZ0860458.1"/>
    <property type="molecule type" value="Genomic_DNA"/>
</dbReference>
<name>A0ABT4IFF6_9EURY</name>
<evidence type="ECO:0000313" key="4">
    <source>
        <dbReference type="EMBL" id="MCZ0860458.1"/>
    </source>
</evidence>
<evidence type="ECO:0000256" key="2">
    <source>
        <dbReference type="ARBA" id="ARBA00022722"/>
    </source>
</evidence>
<dbReference type="Pfam" id="PF02609">
    <property type="entry name" value="Exonuc_VII_S"/>
    <property type="match status" value="1"/>
</dbReference>
<dbReference type="PIRSF" id="PIRSF006488">
    <property type="entry name" value="Exonuc_VII_S"/>
    <property type="match status" value="1"/>
</dbReference>
<keyword evidence="1" id="KW-0963">Cytoplasm</keyword>
<dbReference type="NCBIfam" id="TIGR01280">
    <property type="entry name" value="xseB"/>
    <property type="match status" value="1"/>
</dbReference>
<dbReference type="GO" id="GO:0008855">
    <property type="term" value="F:exodeoxyribonuclease VII activity"/>
    <property type="evidence" value="ECO:0007669"/>
    <property type="project" value="UniProtKB-EC"/>
</dbReference>
<keyword evidence="3 4" id="KW-0378">Hydrolase</keyword>
<dbReference type="RefSeq" id="WP_268924672.1">
    <property type="nucleotide sequence ID" value="NZ_JAPTGB010000007.1"/>
</dbReference>
<organism evidence="4 5">
    <name type="scientific">Methanocorpusculum petauri</name>
    <dbReference type="NCBI Taxonomy" id="3002863"/>
    <lineage>
        <taxon>Archaea</taxon>
        <taxon>Methanobacteriati</taxon>
        <taxon>Methanobacteriota</taxon>
        <taxon>Stenosarchaea group</taxon>
        <taxon>Methanomicrobia</taxon>
        <taxon>Methanomicrobiales</taxon>
        <taxon>Methanocorpusculaceae</taxon>
        <taxon>Methanocorpusculum</taxon>
    </lineage>
</organism>
<evidence type="ECO:0000313" key="5">
    <source>
        <dbReference type="Proteomes" id="UP001141422"/>
    </source>
</evidence>
<dbReference type="InterPro" id="IPR037004">
    <property type="entry name" value="Exonuc_VII_ssu_sf"/>
</dbReference>
<accession>A0ABT4IFF6</accession>
<reference evidence="4" key="1">
    <citation type="submission" date="2022-12" db="EMBL/GenBank/DDBJ databases">
        <title>Isolation and characterisation of novel Methanocorpusculum spp. from native Australian herbivores indicates the genus is ancestrally host-associated.</title>
        <authorList>
            <person name="Volmer J.G."/>
            <person name="Soo R.M."/>
            <person name="Evans P.N."/>
            <person name="Hoedt E.C."/>
            <person name="Astorga Alsina A.L."/>
            <person name="Woodcroft B.J."/>
            <person name="Tyson G.W."/>
            <person name="Hugenholtz P."/>
            <person name="Morrison M."/>
        </authorList>
    </citation>
    <scope>NUCLEOTIDE SEQUENCE</scope>
    <source>
        <strain evidence="4">MG</strain>
    </source>
</reference>
<protein>
    <submittedName>
        <fullName evidence="4">Exodeoxyribonuclease VII small subunit</fullName>
        <ecNumber evidence="4">3.1.11.6</ecNumber>
    </submittedName>
</protein>
<dbReference type="EC" id="3.1.11.6" evidence="4"/>
<dbReference type="PANTHER" id="PTHR34137:SF1">
    <property type="entry name" value="EXODEOXYRIBONUCLEASE 7 SMALL SUBUNIT"/>
    <property type="match status" value="1"/>
</dbReference>
<keyword evidence="2" id="KW-0540">Nuclease</keyword>
<comment type="caution">
    <text evidence="4">The sequence shown here is derived from an EMBL/GenBank/DDBJ whole genome shotgun (WGS) entry which is preliminary data.</text>
</comment>